<gene>
    <name evidence="1" type="ORF">HNY73_000421</name>
</gene>
<accession>A0A8T0FY22</accession>
<organism evidence="1 2">
    <name type="scientific">Argiope bruennichi</name>
    <name type="common">Wasp spider</name>
    <name type="synonym">Aranea bruennichi</name>
    <dbReference type="NCBI Taxonomy" id="94029"/>
    <lineage>
        <taxon>Eukaryota</taxon>
        <taxon>Metazoa</taxon>
        <taxon>Ecdysozoa</taxon>
        <taxon>Arthropoda</taxon>
        <taxon>Chelicerata</taxon>
        <taxon>Arachnida</taxon>
        <taxon>Araneae</taxon>
        <taxon>Araneomorphae</taxon>
        <taxon>Entelegynae</taxon>
        <taxon>Araneoidea</taxon>
        <taxon>Araneidae</taxon>
        <taxon>Argiope</taxon>
    </lineage>
</organism>
<dbReference type="EMBL" id="JABXBU010000001">
    <property type="protein sequence ID" value="KAF8795987.1"/>
    <property type="molecule type" value="Genomic_DNA"/>
</dbReference>
<evidence type="ECO:0000313" key="2">
    <source>
        <dbReference type="Proteomes" id="UP000807504"/>
    </source>
</evidence>
<dbReference type="AlphaFoldDB" id="A0A8T0FY22"/>
<reference evidence="1" key="1">
    <citation type="journal article" date="2020" name="bioRxiv">
        <title>Chromosome-level reference genome of the European wasp spider Argiope bruennichi: a resource for studies on range expansion and evolutionary adaptation.</title>
        <authorList>
            <person name="Sheffer M.M."/>
            <person name="Hoppe A."/>
            <person name="Krehenwinkel H."/>
            <person name="Uhl G."/>
            <person name="Kuss A.W."/>
            <person name="Jensen L."/>
            <person name="Jensen C."/>
            <person name="Gillespie R.G."/>
            <person name="Hoff K.J."/>
            <person name="Prost S."/>
        </authorList>
    </citation>
    <scope>NUCLEOTIDE SEQUENCE</scope>
</reference>
<protein>
    <submittedName>
        <fullName evidence="1">Uncharacterized protein</fullName>
    </submittedName>
</protein>
<keyword evidence="2" id="KW-1185">Reference proteome</keyword>
<comment type="caution">
    <text evidence="1">The sequence shown here is derived from an EMBL/GenBank/DDBJ whole genome shotgun (WGS) entry which is preliminary data.</text>
</comment>
<sequence length="110" mass="13086">MRKDTLHHRDWKERDHGLEIVKKNVITLAKPLASIDPNHKTVEKERDPFQWLKKRKYRSHPLAPLLIATAGIIRSKRKDAQEEEKLARMKMMCFFPILRDDSFAFQEFSS</sequence>
<name>A0A8T0FY22_ARGBR</name>
<proteinExistence type="predicted"/>
<dbReference type="Proteomes" id="UP000807504">
    <property type="component" value="Unassembled WGS sequence"/>
</dbReference>
<reference evidence="1" key="2">
    <citation type="submission" date="2020-06" db="EMBL/GenBank/DDBJ databases">
        <authorList>
            <person name="Sheffer M."/>
        </authorList>
    </citation>
    <scope>NUCLEOTIDE SEQUENCE</scope>
</reference>
<evidence type="ECO:0000313" key="1">
    <source>
        <dbReference type="EMBL" id="KAF8795987.1"/>
    </source>
</evidence>